<keyword evidence="3" id="KW-1185">Reference proteome</keyword>
<dbReference type="EMBL" id="JAKUCV010003747">
    <property type="protein sequence ID" value="KAJ4837756.1"/>
    <property type="molecule type" value="Genomic_DNA"/>
</dbReference>
<reference evidence="2" key="2">
    <citation type="journal article" date="2023" name="Plants (Basel)">
        <title>Annotation of the Turnera subulata (Passifloraceae) Draft Genome Reveals the S-Locus Evolved after the Divergence of Turneroideae from Passifloroideae in a Stepwise Manner.</title>
        <authorList>
            <person name="Henning P.M."/>
            <person name="Roalson E.H."/>
            <person name="Mir W."/>
            <person name="McCubbin A.G."/>
            <person name="Shore J.S."/>
        </authorList>
    </citation>
    <scope>NUCLEOTIDE SEQUENCE</scope>
    <source>
        <strain evidence="2">F60SS</strain>
    </source>
</reference>
<evidence type="ECO:0008006" key="4">
    <source>
        <dbReference type="Google" id="ProtNLM"/>
    </source>
</evidence>
<name>A0A9Q0FWS6_9ROSI</name>
<dbReference type="PANTHER" id="PTHR43570:SF16">
    <property type="entry name" value="ALDEHYDE DEHYDROGENASE TYPE III, ISOFORM Q"/>
    <property type="match status" value="1"/>
</dbReference>
<evidence type="ECO:0000256" key="1">
    <source>
        <dbReference type="ARBA" id="ARBA00023002"/>
    </source>
</evidence>
<keyword evidence="1" id="KW-0560">Oxidoreductase</keyword>
<dbReference type="InterPro" id="IPR016162">
    <property type="entry name" value="Ald_DH_N"/>
</dbReference>
<gene>
    <name evidence="2" type="ORF">Tsubulata_024408</name>
</gene>
<dbReference type="GO" id="GO:0005737">
    <property type="term" value="C:cytoplasm"/>
    <property type="evidence" value="ECO:0007669"/>
    <property type="project" value="TreeGrafter"/>
</dbReference>
<evidence type="ECO:0000313" key="3">
    <source>
        <dbReference type="Proteomes" id="UP001141552"/>
    </source>
</evidence>
<dbReference type="InterPro" id="IPR016161">
    <property type="entry name" value="Ald_DH/histidinol_DH"/>
</dbReference>
<sequence length="77" mass="8728">MEVEMNKAIMDMEAANALVKELREGFGSGKTLSYKWRVSQLKCLLKICDLHEKEIVDALARDLSKPQLESAVYEVGR</sequence>
<dbReference type="GO" id="GO:0006081">
    <property type="term" value="P:aldehyde metabolic process"/>
    <property type="evidence" value="ECO:0007669"/>
    <property type="project" value="InterPro"/>
</dbReference>
<dbReference type="AlphaFoldDB" id="A0A9Q0FWS6"/>
<accession>A0A9Q0FWS6</accession>
<comment type="caution">
    <text evidence="2">The sequence shown here is derived from an EMBL/GenBank/DDBJ whole genome shotgun (WGS) entry which is preliminary data.</text>
</comment>
<dbReference type="Gene3D" id="3.40.605.10">
    <property type="entry name" value="Aldehyde Dehydrogenase, Chain A, domain 1"/>
    <property type="match status" value="1"/>
</dbReference>
<dbReference type="InterPro" id="IPR012394">
    <property type="entry name" value="Aldehyde_DH_NAD(P)"/>
</dbReference>
<dbReference type="SUPFAM" id="SSF53720">
    <property type="entry name" value="ALDH-like"/>
    <property type="match status" value="1"/>
</dbReference>
<proteinExistence type="predicted"/>
<dbReference type="GO" id="GO:0004029">
    <property type="term" value="F:aldehyde dehydrogenase (NAD+) activity"/>
    <property type="evidence" value="ECO:0007669"/>
    <property type="project" value="TreeGrafter"/>
</dbReference>
<organism evidence="2 3">
    <name type="scientific">Turnera subulata</name>
    <dbReference type="NCBI Taxonomy" id="218843"/>
    <lineage>
        <taxon>Eukaryota</taxon>
        <taxon>Viridiplantae</taxon>
        <taxon>Streptophyta</taxon>
        <taxon>Embryophyta</taxon>
        <taxon>Tracheophyta</taxon>
        <taxon>Spermatophyta</taxon>
        <taxon>Magnoliopsida</taxon>
        <taxon>eudicotyledons</taxon>
        <taxon>Gunneridae</taxon>
        <taxon>Pentapetalae</taxon>
        <taxon>rosids</taxon>
        <taxon>fabids</taxon>
        <taxon>Malpighiales</taxon>
        <taxon>Passifloraceae</taxon>
        <taxon>Turnera</taxon>
    </lineage>
</organism>
<dbReference type="PANTHER" id="PTHR43570">
    <property type="entry name" value="ALDEHYDE DEHYDROGENASE"/>
    <property type="match status" value="1"/>
</dbReference>
<protein>
    <recommendedName>
        <fullName evidence="4">Aldehyde dehydrogenase domain-containing protein</fullName>
    </recommendedName>
</protein>
<reference evidence="2" key="1">
    <citation type="submission" date="2022-02" db="EMBL/GenBank/DDBJ databases">
        <authorList>
            <person name="Henning P.M."/>
            <person name="McCubbin A.G."/>
            <person name="Shore J.S."/>
        </authorList>
    </citation>
    <scope>NUCLEOTIDE SEQUENCE</scope>
    <source>
        <strain evidence="2">F60SS</strain>
        <tissue evidence="2">Leaves</tissue>
    </source>
</reference>
<dbReference type="Proteomes" id="UP001141552">
    <property type="component" value="Unassembled WGS sequence"/>
</dbReference>
<evidence type="ECO:0000313" key="2">
    <source>
        <dbReference type="EMBL" id="KAJ4837756.1"/>
    </source>
</evidence>
<dbReference type="OrthoDB" id="440325at2759"/>